<evidence type="ECO:0000313" key="2">
    <source>
        <dbReference type="Proteomes" id="UP001148737"/>
    </source>
</evidence>
<keyword evidence="2" id="KW-1185">Reference proteome</keyword>
<name>A0ACC1QEZ5_9HYPO</name>
<dbReference type="Proteomes" id="UP001148737">
    <property type="component" value="Unassembled WGS sequence"/>
</dbReference>
<accession>A0ACC1QEZ5</accession>
<comment type="caution">
    <text evidence="1">The sequence shown here is derived from an EMBL/GenBank/DDBJ whole genome shotgun (WGS) entry which is preliminary data.</text>
</comment>
<sequence>MASQKAQKLIDDNAVMVFSKSYCPYCKATKSLLSSLDADFKVVELDEEADGSAVQDALQEISGQRTVPNVYISKKHIGGNSDLQSLSSSGKLKALLQEAGALKAPSAINTNNNTKRVALYHLRRDGAHGPLHKLHDALDNVLARRLRRHLAARQVVQPQEVAQARVRNRAQHLALRLLARRGVVRHRQRAALVAAQQHLLLLGHLPAVEERLEVLHRRPKRLVAVRGFIQLRAGLDGAHEAVAEVVEVGVAHRRDADHAAQLGVAQDRGMSVVATELTLLTR</sequence>
<proteinExistence type="predicted"/>
<protein>
    <submittedName>
        <fullName evidence="1">Uncharacterized protein</fullName>
    </submittedName>
</protein>
<gene>
    <name evidence="1" type="ORF">NLG97_g10324</name>
</gene>
<dbReference type="EMBL" id="JANAKD010002526">
    <property type="protein sequence ID" value="KAJ3473400.1"/>
    <property type="molecule type" value="Genomic_DNA"/>
</dbReference>
<evidence type="ECO:0000313" key="1">
    <source>
        <dbReference type="EMBL" id="KAJ3473400.1"/>
    </source>
</evidence>
<reference evidence="1" key="1">
    <citation type="submission" date="2022-07" db="EMBL/GenBank/DDBJ databases">
        <title>Genome Sequence of Lecanicillium saksenae.</title>
        <authorList>
            <person name="Buettner E."/>
        </authorList>
    </citation>
    <scope>NUCLEOTIDE SEQUENCE</scope>
    <source>
        <strain evidence="1">VT-O1</strain>
    </source>
</reference>
<organism evidence="1 2">
    <name type="scientific">Lecanicillium saksenae</name>
    <dbReference type="NCBI Taxonomy" id="468837"/>
    <lineage>
        <taxon>Eukaryota</taxon>
        <taxon>Fungi</taxon>
        <taxon>Dikarya</taxon>
        <taxon>Ascomycota</taxon>
        <taxon>Pezizomycotina</taxon>
        <taxon>Sordariomycetes</taxon>
        <taxon>Hypocreomycetidae</taxon>
        <taxon>Hypocreales</taxon>
        <taxon>Cordycipitaceae</taxon>
        <taxon>Lecanicillium</taxon>
    </lineage>
</organism>